<dbReference type="PANTHER" id="PTHR47185:SF2">
    <property type="entry name" value="FUNGAL PROTEIN"/>
    <property type="match status" value="1"/>
</dbReference>
<evidence type="ECO:0000259" key="2">
    <source>
        <dbReference type="Pfam" id="PF12825"/>
    </source>
</evidence>
<dbReference type="InterPro" id="IPR024554">
    <property type="entry name" value="LEC1-like_C"/>
</dbReference>
<keyword evidence="6" id="KW-1185">Reference proteome</keyword>
<evidence type="ECO:0000313" key="5">
    <source>
        <dbReference type="EnsemblFungi" id="EJT72520"/>
    </source>
</evidence>
<reference evidence="4" key="2">
    <citation type="submission" date="2010-07" db="EMBL/GenBank/DDBJ databases">
        <authorList>
            <consortium name="The Broad Institute Genome Sequencing Platform"/>
            <consortium name="Broad Institute Genome Sequencing Center for Infectious Disease"/>
            <person name="Ma L.-J."/>
            <person name="Dead R."/>
            <person name="Young S."/>
            <person name="Zeng Q."/>
            <person name="Koehrsen M."/>
            <person name="Alvarado L."/>
            <person name="Berlin A."/>
            <person name="Chapman S.B."/>
            <person name="Chen Z."/>
            <person name="Freedman E."/>
            <person name="Gellesch M."/>
            <person name="Goldberg J."/>
            <person name="Griggs A."/>
            <person name="Gujja S."/>
            <person name="Heilman E.R."/>
            <person name="Heiman D."/>
            <person name="Hepburn T."/>
            <person name="Howarth C."/>
            <person name="Jen D."/>
            <person name="Larson L."/>
            <person name="Mehta T."/>
            <person name="Neiman D."/>
            <person name="Pearson M."/>
            <person name="Roberts A."/>
            <person name="Saif S."/>
            <person name="Shea T."/>
            <person name="Shenoy N."/>
            <person name="Sisk P."/>
            <person name="Stolte C."/>
            <person name="Sykes S."/>
            <person name="Walk T."/>
            <person name="White J."/>
            <person name="Yandava C."/>
            <person name="Haas B."/>
            <person name="Nusbaum C."/>
            <person name="Birren B."/>
        </authorList>
    </citation>
    <scope>NUCLEOTIDE SEQUENCE</scope>
    <source>
        <strain evidence="4">R3-111a-1</strain>
    </source>
</reference>
<dbReference type="AlphaFoldDB" id="J3P789"/>
<gene>
    <name evidence="5" type="primary">20349843</name>
    <name evidence="4" type="ORF">GGTG_09385</name>
</gene>
<feature type="region of interest" description="Disordered" evidence="1">
    <location>
        <begin position="642"/>
        <end position="685"/>
    </location>
</feature>
<dbReference type="eggNOG" id="ENOG502R4GW">
    <property type="taxonomic scope" value="Eukaryota"/>
</dbReference>
<reference evidence="5" key="4">
    <citation type="journal article" date="2015" name="G3 (Bethesda)">
        <title>Genome sequences of three phytopathogenic species of the Magnaporthaceae family of fungi.</title>
        <authorList>
            <person name="Okagaki L.H."/>
            <person name="Nunes C.C."/>
            <person name="Sailsbery J."/>
            <person name="Clay B."/>
            <person name="Brown D."/>
            <person name="John T."/>
            <person name="Oh Y."/>
            <person name="Young N."/>
            <person name="Fitzgerald M."/>
            <person name="Haas B.J."/>
            <person name="Zeng Q."/>
            <person name="Young S."/>
            <person name="Adiconis X."/>
            <person name="Fan L."/>
            <person name="Levin J.Z."/>
            <person name="Mitchell T.K."/>
            <person name="Okubara P.A."/>
            <person name="Farman M.L."/>
            <person name="Kohn L.M."/>
            <person name="Birren B."/>
            <person name="Ma L.-J."/>
            <person name="Dean R.A."/>
        </authorList>
    </citation>
    <scope>NUCLEOTIDE SEQUENCE</scope>
    <source>
        <strain evidence="5">R3-111a-1</strain>
    </source>
</reference>
<dbReference type="GeneID" id="20349843"/>
<dbReference type="Pfam" id="PF12825">
    <property type="entry name" value="DUF3818"/>
    <property type="match status" value="2"/>
</dbReference>
<dbReference type="GO" id="GO:0035091">
    <property type="term" value="F:phosphatidylinositol binding"/>
    <property type="evidence" value="ECO:0007669"/>
    <property type="project" value="TreeGrafter"/>
</dbReference>
<feature type="compositionally biased region" description="Low complexity" evidence="1">
    <location>
        <begin position="733"/>
        <end position="744"/>
    </location>
</feature>
<feature type="domain" description="PX" evidence="2">
    <location>
        <begin position="223"/>
        <end position="395"/>
    </location>
</feature>
<dbReference type="STRING" id="644352.J3P789"/>
<evidence type="ECO:0000313" key="6">
    <source>
        <dbReference type="Proteomes" id="UP000006039"/>
    </source>
</evidence>
<sequence>MDSSPPPPHPLGLLNTLEEATVDVPSTSCTHDNSKMTVDIRADADADALTPAQLHALFDILTHYQAYSEIRDFRDPKTISEYGEPFVRGDGRPAPRSAAPVLQHLVMTFGLPFVGVRNLSQDFWSVELQGVLGSFAEANLSESYDKGAVGARRTLSTIASSVIESATRGCLGGHAKHVRIGGQLRQTSYDMASAASLQKAWDDLLQGLVYGDLIDELVDWEIENEDLEAHSPVAEAAVRYIILHLAAVMHQIFVVSPEGQYLVKMIENLHKLLPYSMIRQTLRLANAATMINGLVTLLLGKFSIGSISNWIGATTDADDGLTLLQRIVSMILSWDSVDFKKAAEKVKKSLAGPSKAELAAIEEHLSRPREEQERIRTISIMKKQSIVMAILEMADPNLAADLLEGGPERHAALLEYYSARLSMRDRDEIARVLCRSRPDLPTRLLRDVVAACDPLIREMHAKVPLHEHMVDLESFVTELIETCRGKRPAAAAASGTATPGQPPSVTDFVDLMQRNKHMLYKFLHHVAKGCPEMREEFRDWCNNSIKEFRVASPEAARGQHVNWTVAATAALAESGISVARPSAKNGHDRAGGAGAMSAALQAMFAALPPATKAEVAPLLERHEMYLEILDEQSSRRMQAVLDDMKGSRRSSSSSSRASDKSGGGSNGGSRGSLWSRKKNGNGGGAAQPAVVVLGAQSGPGRSLVRWRDLMDEALITASAPIRGPVRRGRDVRGATAAGKSATGGKVKDGNKGASQDLAERLEHIRLGQDDEARGGYREAPDVTLVVEALGPLFKEMLQNASERQVDSNSEKPIA</sequence>
<dbReference type="VEuPathDB" id="FungiDB:GGTG_09385"/>
<feature type="region of interest" description="Disordered" evidence="1">
    <location>
        <begin position="725"/>
        <end position="752"/>
    </location>
</feature>
<dbReference type="InterPro" id="IPR047168">
    <property type="entry name" value="LEC1-like"/>
</dbReference>
<dbReference type="InterPro" id="IPR024555">
    <property type="entry name" value="PX-associated"/>
</dbReference>
<dbReference type="Proteomes" id="UP000006039">
    <property type="component" value="Unassembled WGS sequence"/>
</dbReference>
<dbReference type="RefSeq" id="XP_009225494.1">
    <property type="nucleotide sequence ID" value="XM_009227230.1"/>
</dbReference>
<reference evidence="4" key="3">
    <citation type="submission" date="2010-09" db="EMBL/GenBank/DDBJ databases">
        <title>Annotation of Gaeumannomyces graminis var. tritici R3-111a-1.</title>
        <authorList>
            <consortium name="The Broad Institute Genome Sequencing Platform"/>
            <person name="Ma L.-J."/>
            <person name="Dead R."/>
            <person name="Young S.K."/>
            <person name="Zeng Q."/>
            <person name="Gargeya S."/>
            <person name="Fitzgerald M."/>
            <person name="Haas B."/>
            <person name="Abouelleil A."/>
            <person name="Alvarado L."/>
            <person name="Arachchi H.M."/>
            <person name="Berlin A."/>
            <person name="Brown A."/>
            <person name="Chapman S.B."/>
            <person name="Chen Z."/>
            <person name="Dunbar C."/>
            <person name="Freedman E."/>
            <person name="Gearin G."/>
            <person name="Gellesch M."/>
            <person name="Goldberg J."/>
            <person name="Griggs A."/>
            <person name="Gujja S."/>
            <person name="Heiman D."/>
            <person name="Howarth C."/>
            <person name="Larson L."/>
            <person name="Lui A."/>
            <person name="MacDonald P.J.P."/>
            <person name="Mehta T."/>
            <person name="Montmayeur A."/>
            <person name="Murphy C."/>
            <person name="Neiman D."/>
            <person name="Pearson M."/>
            <person name="Priest M."/>
            <person name="Roberts A."/>
            <person name="Saif S."/>
            <person name="Shea T."/>
            <person name="Shenoy N."/>
            <person name="Sisk P."/>
            <person name="Stolte C."/>
            <person name="Sykes S."/>
            <person name="Yandava C."/>
            <person name="Wortman J."/>
            <person name="Nusbaum C."/>
            <person name="Birren B."/>
        </authorList>
    </citation>
    <scope>NUCLEOTIDE SEQUENCE</scope>
    <source>
        <strain evidence="4">R3-111a-1</strain>
    </source>
</reference>
<dbReference type="EnsemblFungi" id="EJT72520">
    <property type="protein sequence ID" value="EJT72520"/>
    <property type="gene ID" value="GGTG_09385"/>
</dbReference>
<protein>
    <recommendedName>
        <fullName evidence="7">PX domain-containing protein</fullName>
    </recommendedName>
</protein>
<dbReference type="EMBL" id="GL385399">
    <property type="protein sequence ID" value="EJT72520.1"/>
    <property type="molecule type" value="Genomic_DNA"/>
</dbReference>
<dbReference type="HOGENOM" id="CLU_024451_0_0_1"/>
<evidence type="ECO:0000313" key="4">
    <source>
        <dbReference type="EMBL" id="EJT72520.1"/>
    </source>
</evidence>
<feature type="domain" description="PX-associated" evidence="3">
    <location>
        <begin position="47"/>
        <end position="168"/>
    </location>
</feature>
<reference evidence="6" key="1">
    <citation type="submission" date="2010-07" db="EMBL/GenBank/DDBJ databases">
        <title>The genome sequence of Gaeumannomyces graminis var. tritici strain R3-111a-1.</title>
        <authorList>
            <consortium name="The Broad Institute Genome Sequencing Platform"/>
            <person name="Ma L.-J."/>
            <person name="Dead R."/>
            <person name="Young S."/>
            <person name="Zeng Q."/>
            <person name="Koehrsen M."/>
            <person name="Alvarado L."/>
            <person name="Berlin A."/>
            <person name="Chapman S.B."/>
            <person name="Chen Z."/>
            <person name="Freedman E."/>
            <person name="Gellesch M."/>
            <person name="Goldberg J."/>
            <person name="Griggs A."/>
            <person name="Gujja S."/>
            <person name="Heilman E.R."/>
            <person name="Heiman D."/>
            <person name="Hepburn T."/>
            <person name="Howarth C."/>
            <person name="Jen D."/>
            <person name="Larson L."/>
            <person name="Mehta T."/>
            <person name="Neiman D."/>
            <person name="Pearson M."/>
            <person name="Roberts A."/>
            <person name="Saif S."/>
            <person name="Shea T."/>
            <person name="Shenoy N."/>
            <person name="Sisk P."/>
            <person name="Stolte C."/>
            <person name="Sykes S."/>
            <person name="Walk T."/>
            <person name="White J."/>
            <person name="Yandava C."/>
            <person name="Haas B."/>
            <person name="Nusbaum C."/>
            <person name="Birren B."/>
        </authorList>
    </citation>
    <scope>NUCLEOTIDE SEQUENCE [LARGE SCALE GENOMIC DNA]</scope>
    <source>
        <strain evidence="6">R3-111a-1</strain>
    </source>
</reference>
<feature type="domain" description="PX" evidence="2">
    <location>
        <begin position="414"/>
        <end position="546"/>
    </location>
</feature>
<accession>J3P789</accession>
<name>J3P789_GAET3</name>
<dbReference type="PANTHER" id="PTHR47185">
    <property type="entry name" value="PX DOMAIN-CONTAINING PROTEIN YPR097W"/>
    <property type="match status" value="1"/>
</dbReference>
<evidence type="ECO:0008006" key="7">
    <source>
        <dbReference type="Google" id="ProtNLM"/>
    </source>
</evidence>
<reference evidence="5" key="5">
    <citation type="submission" date="2018-04" db="UniProtKB">
        <authorList>
            <consortium name="EnsemblFungi"/>
        </authorList>
    </citation>
    <scope>IDENTIFICATION</scope>
    <source>
        <strain evidence="5">R3-111a-1</strain>
    </source>
</reference>
<proteinExistence type="predicted"/>
<evidence type="ECO:0000256" key="1">
    <source>
        <dbReference type="SAM" id="MobiDB-lite"/>
    </source>
</evidence>
<dbReference type="Pfam" id="PF12828">
    <property type="entry name" value="PXB"/>
    <property type="match status" value="1"/>
</dbReference>
<organism evidence="4">
    <name type="scientific">Gaeumannomyces tritici (strain R3-111a-1)</name>
    <name type="common">Wheat and barley take-all root rot fungus</name>
    <name type="synonym">Gaeumannomyces graminis var. tritici</name>
    <dbReference type="NCBI Taxonomy" id="644352"/>
    <lineage>
        <taxon>Eukaryota</taxon>
        <taxon>Fungi</taxon>
        <taxon>Dikarya</taxon>
        <taxon>Ascomycota</taxon>
        <taxon>Pezizomycotina</taxon>
        <taxon>Sordariomycetes</taxon>
        <taxon>Sordariomycetidae</taxon>
        <taxon>Magnaporthales</taxon>
        <taxon>Magnaporthaceae</taxon>
        <taxon>Gaeumannomyces</taxon>
    </lineage>
</organism>
<feature type="compositionally biased region" description="Gly residues" evidence="1">
    <location>
        <begin position="661"/>
        <end position="670"/>
    </location>
</feature>
<dbReference type="OrthoDB" id="2117459at2759"/>
<evidence type="ECO:0000259" key="3">
    <source>
        <dbReference type="Pfam" id="PF12828"/>
    </source>
</evidence>